<organism evidence="6 7">
    <name type="scientific">Dorea acetigenes</name>
    <dbReference type="NCBI Taxonomy" id="2981787"/>
    <lineage>
        <taxon>Bacteria</taxon>
        <taxon>Bacillati</taxon>
        <taxon>Bacillota</taxon>
        <taxon>Clostridia</taxon>
        <taxon>Lachnospirales</taxon>
        <taxon>Lachnospiraceae</taxon>
        <taxon>Dorea</taxon>
    </lineage>
</organism>
<dbReference type="InterPro" id="IPR036388">
    <property type="entry name" value="WH-like_DNA-bd_sf"/>
</dbReference>
<keyword evidence="3" id="KW-0238">DNA-binding</keyword>
<proteinExistence type="inferred from homology"/>
<gene>
    <name evidence="6" type="ORF">OCV99_15850</name>
</gene>
<protein>
    <submittedName>
        <fullName evidence="6">LysR family transcriptional regulator</fullName>
    </submittedName>
</protein>
<dbReference type="PANTHER" id="PTHR30419:SF8">
    <property type="entry name" value="NITROGEN ASSIMILATION TRANSCRIPTIONAL ACTIVATOR-RELATED"/>
    <property type="match status" value="1"/>
</dbReference>
<sequence>MEIRILVEFLTLAREKNITKAANILHITQSALSRRLISLEEELGVKLFDRSGRGIVLTEEGKLLESHAKKIVALCKDMQEMFGEKGTLSGEIAIGCAETRSMLFLSRQMKEYQKRYPNVTFRIYTATADDVKDKLEKGTLHFGLVKEPAEMGNYEYLRVPGEDRWGIFTRNDSSLAKKEVIHPRDLIGEPLLLPVRMGMKSELESWFGEYAQSMEVAALGNTFLNAVPMVKEGLGTAICYDFDISVEGMRFIPLSPPVTNGTVLIWKKEQNYLRLTAQFIKQCRE</sequence>
<dbReference type="Proteomes" id="UP001652431">
    <property type="component" value="Unassembled WGS sequence"/>
</dbReference>
<dbReference type="Gene3D" id="1.10.10.10">
    <property type="entry name" value="Winged helix-like DNA-binding domain superfamily/Winged helix DNA-binding domain"/>
    <property type="match status" value="1"/>
</dbReference>
<dbReference type="Pfam" id="PF03466">
    <property type="entry name" value="LysR_substrate"/>
    <property type="match status" value="1"/>
</dbReference>
<evidence type="ECO:0000256" key="2">
    <source>
        <dbReference type="ARBA" id="ARBA00023015"/>
    </source>
</evidence>
<evidence type="ECO:0000259" key="5">
    <source>
        <dbReference type="PROSITE" id="PS50931"/>
    </source>
</evidence>
<dbReference type="SUPFAM" id="SSF46785">
    <property type="entry name" value="Winged helix' DNA-binding domain"/>
    <property type="match status" value="1"/>
</dbReference>
<keyword evidence="2" id="KW-0805">Transcription regulation</keyword>
<evidence type="ECO:0000256" key="3">
    <source>
        <dbReference type="ARBA" id="ARBA00023125"/>
    </source>
</evidence>
<dbReference type="InterPro" id="IPR005119">
    <property type="entry name" value="LysR_subst-bd"/>
</dbReference>
<keyword evidence="7" id="KW-1185">Reference proteome</keyword>
<reference evidence="6 7" key="1">
    <citation type="journal article" date="2021" name="ISME Commun">
        <title>Automated analysis of genomic sequences facilitates high-throughput and comprehensive description of bacteria.</title>
        <authorList>
            <person name="Hitch T.C.A."/>
        </authorList>
    </citation>
    <scope>NUCLEOTIDE SEQUENCE [LARGE SCALE GENOMIC DNA]</scope>
    <source>
        <strain evidence="6 7">Sanger_03</strain>
    </source>
</reference>
<dbReference type="SUPFAM" id="SSF53850">
    <property type="entry name" value="Periplasmic binding protein-like II"/>
    <property type="match status" value="1"/>
</dbReference>
<evidence type="ECO:0000256" key="1">
    <source>
        <dbReference type="ARBA" id="ARBA00009437"/>
    </source>
</evidence>
<dbReference type="Pfam" id="PF00126">
    <property type="entry name" value="HTH_1"/>
    <property type="match status" value="1"/>
</dbReference>
<dbReference type="InterPro" id="IPR050950">
    <property type="entry name" value="HTH-type_LysR_regulators"/>
</dbReference>
<evidence type="ECO:0000313" key="6">
    <source>
        <dbReference type="EMBL" id="MCU6687976.1"/>
    </source>
</evidence>
<dbReference type="PANTHER" id="PTHR30419">
    <property type="entry name" value="HTH-TYPE TRANSCRIPTIONAL REGULATOR YBHD"/>
    <property type="match status" value="1"/>
</dbReference>
<evidence type="ECO:0000313" key="7">
    <source>
        <dbReference type="Proteomes" id="UP001652431"/>
    </source>
</evidence>
<comment type="similarity">
    <text evidence="1">Belongs to the LysR transcriptional regulatory family.</text>
</comment>
<dbReference type="PROSITE" id="PS50931">
    <property type="entry name" value="HTH_LYSR"/>
    <property type="match status" value="1"/>
</dbReference>
<dbReference type="PRINTS" id="PR00039">
    <property type="entry name" value="HTHLYSR"/>
</dbReference>
<dbReference type="InterPro" id="IPR000847">
    <property type="entry name" value="LysR_HTH_N"/>
</dbReference>
<name>A0ABT2RRJ0_9FIRM</name>
<dbReference type="EMBL" id="JAOQJU010000032">
    <property type="protein sequence ID" value="MCU6687976.1"/>
    <property type="molecule type" value="Genomic_DNA"/>
</dbReference>
<comment type="caution">
    <text evidence="6">The sequence shown here is derived from an EMBL/GenBank/DDBJ whole genome shotgun (WGS) entry which is preliminary data.</text>
</comment>
<feature type="domain" description="HTH lysR-type" evidence="5">
    <location>
        <begin position="1"/>
        <end position="58"/>
    </location>
</feature>
<evidence type="ECO:0000256" key="4">
    <source>
        <dbReference type="ARBA" id="ARBA00023163"/>
    </source>
</evidence>
<keyword evidence="4" id="KW-0804">Transcription</keyword>
<dbReference type="RefSeq" id="WP_158371770.1">
    <property type="nucleotide sequence ID" value="NZ_JAOQJU010000032.1"/>
</dbReference>
<dbReference type="CDD" id="cd05466">
    <property type="entry name" value="PBP2_LTTR_substrate"/>
    <property type="match status" value="1"/>
</dbReference>
<dbReference type="InterPro" id="IPR036390">
    <property type="entry name" value="WH_DNA-bd_sf"/>
</dbReference>
<accession>A0ABT2RRJ0</accession>
<dbReference type="Gene3D" id="3.40.190.290">
    <property type="match status" value="1"/>
</dbReference>